<proteinExistence type="predicted"/>
<sequence>MDDIAGKTSLDGKSVARICQILNSAGVPNVLWGNYLLRIYGVPTIVEDVAFVVPDDRITAASTALAQANFTPCANKSNCDGRYRFQARPAVEHFHLSGVFVLSLYRKSDTLWELTDLDSPTSENAASILSASDPSLPSAAPGRALGRLLSENSAVRVPAVAKFCESLLLLMCRDYDTTYESYWMVLLTYIIEYIDDTDHFSVQDLGNEFRKFYCAVKVAGASMWPLLDELRSNLLSSGRLPNDQNL</sequence>
<name>A0A545W5M2_9HYPO</name>
<comment type="caution">
    <text evidence="1">The sequence shown here is derived from an EMBL/GenBank/DDBJ whole genome shotgun (WGS) entry which is preliminary data.</text>
</comment>
<keyword evidence="2" id="KW-1185">Reference proteome</keyword>
<dbReference type="SUPFAM" id="SSF81301">
    <property type="entry name" value="Nucleotidyltransferase"/>
    <property type="match status" value="1"/>
</dbReference>
<organism evidence="1 2">
    <name type="scientific">Cordyceps javanica</name>
    <dbReference type="NCBI Taxonomy" id="43265"/>
    <lineage>
        <taxon>Eukaryota</taxon>
        <taxon>Fungi</taxon>
        <taxon>Dikarya</taxon>
        <taxon>Ascomycota</taxon>
        <taxon>Pezizomycotina</taxon>
        <taxon>Sordariomycetes</taxon>
        <taxon>Hypocreomycetidae</taxon>
        <taxon>Hypocreales</taxon>
        <taxon>Cordycipitaceae</taxon>
        <taxon>Cordyceps</taxon>
    </lineage>
</organism>
<dbReference type="Proteomes" id="UP000315783">
    <property type="component" value="Unassembled WGS sequence"/>
</dbReference>
<reference evidence="1 2" key="1">
    <citation type="journal article" date="2019" name="Appl. Microbiol. Biotechnol.">
        <title>Genome sequence of Isaria javanica and comparative genome analysis insights into family S53 peptidase evolution in fungal entomopathogens.</title>
        <authorList>
            <person name="Lin R."/>
            <person name="Zhang X."/>
            <person name="Xin B."/>
            <person name="Zou M."/>
            <person name="Gao Y."/>
            <person name="Qin F."/>
            <person name="Hu Q."/>
            <person name="Xie B."/>
            <person name="Cheng X."/>
        </authorList>
    </citation>
    <scope>NUCLEOTIDE SEQUENCE [LARGE SCALE GENOMIC DNA]</scope>
    <source>
        <strain evidence="1 2">IJ1G</strain>
    </source>
</reference>
<gene>
    <name evidence="1" type="ORF">IF1G_03302</name>
</gene>
<evidence type="ECO:0000313" key="2">
    <source>
        <dbReference type="Proteomes" id="UP000315783"/>
    </source>
</evidence>
<dbReference type="OrthoDB" id="4499271at2759"/>
<protein>
    <recommendedName>
        <fullName evidence="3">Thioredoxin reductase</fullName>
    </recommendedName>
</protein>
<evidence type="ECO:0000313" key="1">
    <source>
        <dbReference type="EMBL" id="TQV97559.1"/>
    </source>
</evidence>
<dbReference type="AlphaFoldDB" id="A0A545W5M2"/>
<accession>A0A545W5M2</accession>
<evidence type="ECO:0008006" key="3">
    <source>
        <dbReference type="Google" id="ProtNLM"/>
    </source>
</evidence>
<dbReference type="InterPro" id="IPR043519">
    <property type="entry name" value="NT_sf"/>
</dbReference>
<dbReference type="EMBL" id="SPUK01000004">
    <property type="protein sequence ID" value="TQV97559.1"/>
    <property type="molecule type" value="Genomic_DNA"/>
</dbReference>